<proteinExistence type="predicted"/>
<gene>
    <name evidence="1" type="ORF">NCTC13533_03088</name>
</gene>
<name>A0A376E590_CHRCU</name>
<dbReference type="Proteomes" id="UP000255224">
    <property type="component" value="Unassembled WGS sequence"/>
</dbReference>
<dbReference type="AlphaFoldDB" id="A0A376E590"/>
<dbReference type="EMBL" id="UFVQ01000003">
    <property type="protein sequence ID" value="STD01251.1"/>
    <property type="molecule type" value="Genomic_DNA"/>
</dbReference>
<evidence type="ECO:0000313" key="2">
    <source>
        <dbReference type="Proteomes" id="UP000255224"/>
    </source>
</evidence>
<organism evidence="1 2">
    <name type="scientific">Chryseobacterium carnipullorum</name>
    <dbReference type="NCBI Taxonomy" id="1124835"/>
    <lineage>
        <taxon>Bacteria</taxon>
        <taxon>Pseudomonadati</taxon>
        <taxon>Bacteroidota</taxon>
        <taxon>Flavobacteriia</taxon>
        <taxon>Flavobacteriales</taxon>
        <taxon>Weeksellaceae</taxon>
        <taxon>Chryseobacterium group</taxon>
        <taxon>Chryseobacterium</taxon>
    </lineage>
</organism>
<accession>A0A376E590</accession>
<sequence length="39" mass="4891">MIIQIIIPYKIYNDKDVSLTYYDDLVNQYFTWKTDYEYT</sequence>
<reference evidence="1 2" key="1">
    <citation type="submission" date="2018-06" db="EMBL/GenBank/DDBJ databases">
        <authorList>
            <consortium name="Pathogen Informatics"/>
            <person name="Doyle S."/>
        </authorList>
    </citation>
    <scope>NUCLEOTIDE SEQUENCE [LARGE SCALE GENOMIC DNA]</scope>
    <source>
        <strain evidence="1 2">NCTC13533</strain>
    </source>
</reference>
<protein>
    <submittedName>
        <fullName evidence="1">Uncharacterized protein</fullName>
    </submittedName>
</protein>
<evidence type="ECO:0000313" key="1">
    <source>
        <dbReference type="EMBL" id="STD01251.1"/>
    </source>
</evidence>